<evidence type="ECO:0000313" key="4">
    <source>
        <dbReference type="Proteomes" id="UP001595621"/>
    </source>
</evidence>
<dbReference type="InterPro" id="IPR000994">
    <property type="entry name" value="Pept_M24"/>
</dbReference>
<sequence length="374" mass="40951">MKTQVQPVLEKRQAALRAEMASQGLDTLLLFGYENIRYISGFSGHAAYLVISAQDAFLISDYRYAERAKAESVGFEVICRDRDNESLGHCINRFIQAAGTRSNIRVGFEAAHMDVATWHAIAAELASKFTDEQLEPVTGMVEAMRMVKDEWEVAQIRQAAAIADQALADTLPFFKAGVSERDLALELEYRMQKLGSEGMSFDTILLFAQRSSMPHGSPSAQQLKSGDFITLDFGAVVNGYRSDMTRSYIYGEASDKQIAIYNTVAEAQQAAMDTVKAGVPAIEALKASNRILQASAFAEFAGEGLGHGVGLFLHEQPFIKPGCDYVLREGNIITIEPGIYIPGFGGVRLEEDILVTTSGYELLTHAPKPMVLEA</sequence>
<gene>
    <name evidence="3" type="ORF">ACFOE0_18215</name>
</gene>
<reference evidence="4" key="1">
    <citation type="journal article" date="2019" name="Int. J. Syst. Evol. Microbiol.">
        <title>The Global Catalogue of Microorganisms (GCM) 10K type strain sequencing project: providing services to taxonomists for standard genome sequencing and annotation.</title>
        <authorList>
            <consortium name="The Broad Institute Genomics Platform"/>
            <consortium name="The Broad Institute Genome Sequencing Center for Infectious Disease"/>
            <person name="Wu L."/>
            <person name="Ma J."/>
        </authorList>
    </citation>
    <scope>NUCLEOTIDE SEQUENCE [LARGE SCALE GENOMIC DNA]</scope>
    <source>
        <strain evidence="4">KCTC 52277</strain>
    </source>
</reference>
<accession>A0ABV7GH98</accession>
<dbReference type="InterPro" id="IPR050659">
    <property type="entry name" value="Peptidase_M24B"/>
</dbReference>
<keyword evidence="4" id="KW-1185">Reference proteome</keyword>
<dbReference type="InterPro" id="IPR000587">
    <property type="entry name" value="Creatinase_N"/>
</dbReference>
<dbReference type="Pfam" id="PF01321">
    <property type="entry name" value="Creatinase_N"/>
    <property type="match status" value="1"/>
</dbReference>
<dbReference type="Pfam" id="PF00557">
    <property type="entry name" value="Peptidase_M24"/>
    <property type="match status" value="1"/>
</dbReference>
<dbReference type="RefSeq" id="WP_248934036.1">
    <property type="nucleotide sequence ID" value="NZ_JAKILF010000001.1"/>
</dbReference>
<dbReference type="Gene3D" id="3.40.350.10">
    <property type="entry name" value="Creatinase/prolidase N-terminal domain"/>
    <property type="match status" value="1"/>
</dbReference>
<dbReference type="SUPFAM" id="SSF53092">
    <property type="entry name" value="Creatinase/prolidase N-terminal domain"/>
    <property type="match status" value="1"/>
</dbReference>
<dbReference type="PANTHER" id="PTHR46112:SF3">
    <property type="entry name" value="AMINOPEPTIDASE YPDF"/>
    <property type="match status" value="1"/>
</dbReference>
<feature type="domain" description="Peptidase M24" evidence="1">
    <location>
        <begin position="155"/>
        <end position="356"/>
    </location>
</feature>
<comment type="caution">
    <text evidence="3">The sequence shown here is derived from an EMBL/GenBank/DDBJ whole genome shotgun (WGS) entry which is preliminary data.</text>
</comment>
<evidence type="ECO:0000259" key="1">
    <source>
        <dbReference type="Pfam" id="PF00557"/>
    </source>
</evidence>
<dbReference type="SUPFAM" id="SSF55920">
    <property type="entry name" value="Creatinase/aminopeptidase"/>
    <property type="match status" value="1"/>
</dbReference>
<feature type="domain" description="Creatinase N-terminal" evidence="2">
    <location>
        <begin position="12"/>
        <end position="147"/>
    </location>
</feature>
<protein>
    <submittedName>
        <fullName evidence="3">M24 family metallopeptidase</fullName>
    </submittedName>
</protein>
<dbReference type="PRINTS" id="PR00599">
    <property type="entry name" value="MAPEPTIDASE"/>
</dbReference>
<dbReference type="Gene3D" id="3.90.230.10">
    <property type="entry name" value="Creatinase/methionine aminopeptidase superfamily"/>
    <property type="match status" value="1"/>
</dbReference>
<dbReference type="Proteomes" id="UP001595621">
    <property type="component" value="Unassembled WGS sequence"/>
</dbReference>
<dbReference type="EMBL" id="JBHRTD010000018">
    <property type="protein sequence ID" value="MFC3140098.1"/>
    <property type="molecule type" value="Genomic_DNA"/>
</dbReference>
<evidence type="ECO:0000313" key="3">
    <source>
        <dbReference type="EMBL" id="MFC3140098.1"/>
    </source>
</evidence>
<dbReference type="InterPro" id="IPR029149">
    <property type="entry name" value="Creatin/AminoP/Spt16_N"/>
</dbReference>
<dbReference type="InterPro" id="IPR036005">
    <property type="entry name" value="Creatinase/aminopeptidase-like"/>
</dbReference>
<evidence type="ECO:0000259" key="2">
    <source>
        <dbReference type="Pfam" id="PF01321"/>
    </source>
</evidence>
<organism evidence="3 4">
    <name type="scientific">Shewanella submarina</name>
    <dbReference type="NCBI Taxonomy" id="2016376"/>
    <lineage>
        <taxon>Bacteria</taxon>
        <taxon>Pseudomonadati</taxon>
        <taxon>Pseudomonadota</taxon>
        <taxon>Gammaproteobacteria</taxon>
        <taxon>Alteromonadales</taxon>
        <taxon>Shewanellaceae</taxon>
        <taxon>Shewanella</taxon>
    </lineage>
</organism>
<name>A0ABV7GH98_9GAMM</name>
<dbReference type="InterPro" id="IPR001714">
    <property type="entry name" value="Pept_M24_MAP"/>
</dbReference>
<dbReference type="PANTHER" id="PTHR46112">
    <property type="entry name" value="AMINOPEPTIDASE"/>
    <property type="match status" value="1"/>
</dbReference>
<proteinExistence type="predicted"/>